<name>A0A804LUD8_MAIZE</name>
<dbReference type="Gene3D" id="2.40.40.50">
    <property type="entry name" value="Ubiquitin fusion degradation protein UFD1, N-terminal domain"/>
    <property type="match status" value="1"/>
</dbReference>
<feature type="signal peptide" evidence="3">
    <location>
        <begin position="1"/>
        <end position="25"/>
    </location>
</feature>
<evidence type="ECO:0000313" key="6">
    <source>
        <dbReference type="Proteomes" id="UP000007305"/>
    </source>
</evidence>
<evidence type="ECO:0000256" key="3">
    <source>
        <dbReference type="SAM" id="SignalP"/>
    </source>
</evidence>
<evidence type="ECO:0000259" key="4">
    <source>
        <dbReference type="Pfam" id="PF03152"/>
    </source>
</evidence>
<feature type="domain" description="Ubiquitin fusion degradation protein UFD1 N-terminal subdomain 1" evidence="4">
    <location>
        <begin position="98"/>
        <end position="167"/>
    </location>
</feature>
<dbReference type="InterPro" id="IPR042299">
    <property type="entry name" value="Ufd1-like_Nn"/>
</dbReference>
<protein>
    <recommendedName>
        <fullName evidence="4">Ubiquitin fusion degradation protein UFD1 N-terminal subdomain 1 domain-containing protein</fullName>
    </recommendedName>
</protein>
<organism evidence="5 6">
    <name type="scientific">Zea mays</name>
    <name type="common">Maize</name>
    <dbReference type="NCBI Taxonomy" id="4577"/>
    <lineage>
        <taxon>Eukaryota</taxon>
        <taxon>Viridiplantae</taxon>
        <taxon>Streptophyta</taxon>
        <taxon>Embryophyta</taxon>
        <taxon>Tracheophyta</taxon>
        <taxon>Spermatophyta</taxon>
        <taxon>Magnoliopsida</taxon>
        <taxon>Liliopsida</taxon>
        <taxon>Poales</taxon>
        <taxon>Poaceae</taxon>
        <taxon>PACMAD clade</taxon>
        <taxon>Panicoideae</taxon>
        <taxon>Andropogonodae</taxon>
        <taxon>Andropogoneae</taxon>
        <taxon>Tripsacinae</taxon>
        <taxon>Zea</taxon>
    </lineage>
</organism>
<dbReference type="Gramene" id="Zm00001eb037250_T001">
    <property type="protein sequence ID" value="Zm00001eb037250_P001"/>
    <property type="gene ID" value="Zm00001eb037250"/>
</dbReference>
<evidence type="ECO:0000256" key="2">
    <source>
        <dbReference type="ARBA" id="ARBA00022786"/>
    </source>
</evidence>
<dbReference type="Proteomes" id="UP000007305">
    <property type="component" value="Chromosome 1"/>
</dbReference>
<dbReference type="GO" id="GO:0006511">
    <property type="term" value="P:ubiquitin-dependent protein catabolic process"/>
    <property type="evidence" value="ECO:0007669"/>
    <property type="project" value="InterPro"/>
</dbReference>
<proteinExistence type="inferred from homology"/>
<reference evidence="5" key="3">
    <citation type="submission" date="2021-05" db="UniProtKB">
        <authorList>
            <consortium name="EnsemblPlants"/>
        </authorList>
    </citation>
    <scope>IDENTIFICATION</scope>
    <source>
        <strain evidence="5">cv. B73</strain>
    </source>
</reference>
<sequence length="168" mass="18864">MTTAGLGVVASVASALLYIIDSGAGCSRRPSMRADPPSCMCVAWALPVFSDGQRRDLLLHHHRHKMALQRTLLHSELDRRKDQGSLLHKENVDEDSLWVIMLLSPFDQLGGLKIEYSMLFQIKNPNTERVTRCSVLEFVANEGFIHMPSRLMAHLGDLENEIVLLRST</sequence>
<reference evidence="5" key="2">
    <citation type="submission" date="2019-07" db="EMBL/GenBank/DDBJ databases">
        <authorList>
            <person name="Seetharam A."/>
            <person name="Woodhouse M."/>
            <person name="Cannon E."/>
        </authorList>
    </citation>
    <scope>NUCLEOTIDE SEQUENCE [LARGE SCALE GENOMIC DNA]</scope>
    <source>
        <strain evidence="5">cv. B73</strain>
    </source>
</reference>
<keyword evidence="2" id="KW-0833">Ubl conjugation pathway</keyword>
<keyword evidence="3" id="KW-0732">Signal</keyword>
<evidence type="ECO:0000256" key="1">
    <source>
        <dbReference type="ARBA" id="ARBA00006043"/>
    </source>
</evidence>
<keyword evidence="6" id="KW-1185">Reference proteome</keyword>
<dbReference type="InterPro" id="IPR004854">
    <property type="entry name" value="Ufd1-like"/>
</dbReference>
<accession>A0A804LUD8</accession>
<feature type="chain" id="PRO_5032945691" description="Ubiquitin fusion degradation protein UFD1 N-terminal subdomain 1 domain-containing protein" evidence="3">
    <location>
        <begin position="26"/>
        <end position="168"/>
    </location>
</feature>
<dbReference type="InParanoid" id="A0A804LUD8"/>
<dbReference type="Pfam" id="PF03152">
    <property type="entry name" value="UFD1_N1"/>
    <property type="match status" value="1"/>
</dbReference>
<evidence type="ECO:0000313" key="5">
    <source>
        <dbReference type="EnsemblPlants" id="Zm00001eb037250_P001"/>
    </source>
</evidence>
<comment type="similarity">
    <text evidence="1">Belongs to the UFD1 family.</text>
</comment>
<dbReference type="AlphaFoldDB" id="A0A804LUD8"/>
<dbReference type="PANTHER" id="PTHR12555:SF19">
    <property type="entry name" value="OS01G0144500 PROTEIN"/>
    <property type="match status" value="1"/>
</dbReference>
<dbReference type="EnsemblPlants" id="Zm00001eb037250_T001">
    <property type="protein sequence ID" value="Zm00001eb037250_P001"/>
    <property type="gene ID" value="Zm00001eb037250"/>
</dbReference>
<reference evidence="6" key="1">
    <citation type="submission" date="2015-12" db="EMBL/GenBank/DDBJ databases">
        <title>Update maize B73 reference genome by single molecule sequencing technologies.</title>
        <authorList>
            <consortium name="Maize Genome Sequencing Project"/>
            <person name="Ware D."/>
        </authorList>
    </citation>
    <scope>NUCLEOTIDE SEQUENCE [LARGE SCALE GENOMIC DNA]</scope>
    <source>
        <strain evidence="6">cv. B73</strain>
    </source>
</reference>
<dbReference type="PANTHER" id="PTHR12555">
    <property type="entry name" value="UBIQUITIN FUSION DEGRADATON PROTEIN 1"/>
    <property type="match status" value="1"/>
</dbReference>
<dbReference type="InterPro" id="IPR055417">
    <property type="entry name" value="UFD1_N1"/>
</dbReference>